<evidence type="ECO:0000313" key="3">
    <source>
        <dbReference type="EMBL" id="RMA43333.1"/>
    </source>
</evidence>
<sequence length="348" mass="38599">MKHIALGQSETRITDYCLGTMTWGNQTPEQDAHRQMDMALEAGINIVDTAEMYPVNPARAETVGRTEEILGNWLAANPHRRADLVIATKISGRNDSFVRIGQDITGETFLEAFEASLKRLKTDRIDLYQMHWPNRGSYHFRQIWDYDPSGQDKATTLAHMVDILEVADELVSAGKLGHLALSNDSAWGTAQWLRLSEERGLPRIASIQNEYSLLCRQYDSDLAELAVNENVTLLAFSPLGAGLLTGKYQHGAVPDGSRMSLVENLGGRKTDRAFEAVAVYQDIAARHGLDLIHMALAFTVSRPFPVSTIFGATNTDQLRHILNGLDVSLSKEVLAEINTAHRAIPMPY</sequence>
<dbReference type="PANTHER" id="PTHR43364:SF4">
    <property type="entry name" value="NAD(P)-LINKED OXIDOREDUCTASE SUPERFAMILY PROTEIN"/>
    <property type="match status" value="1"/>
</dbReference>
<name>A0A3L9YAP2_9RHOB</name>
<feature type="domain" description="NADP-dependent oxidoreductase" evidence="2">
    <location>
        <begin position="17"/>
        <end position="339"/>
    </location>
</feature>
<proteinExistence type="predicted"/>
<dbReference type="SUPFAM" id="SSF51430">
    <property type="entry name" value="NAD(P)-linked oxidoreductase"/>
    <property type="match status" value="1"/>
</dbReference>
<dbReference type="GO" id="GO:0016491">
    <property type="term" value="F:oxidoreductase activity"/>
    <property type="evidence" value="ECO:0007669"/>
    <property type="project" value="UniProtKB-KW"/>
</dbReference>
<gene>
    <name evidence="3" type="ORF">D9R08_05170</name>
</gene>
<dbReference type="PANTHER" id="PTHR43364">
    <property type="entry name" value="NADH-SPECIFIC METHYLGLYOXAL REDUCTASE-RELATED"/>
    <property type="match status" value="1"/>
</dbReference>
<keyword evidence="1" id="KW-0560">Oxidoreductase</keyword>
<dbReference type="RefSeq" id="WP_121897267.1">
    <property type="nucleotide sequence ID" value="NZ_RCNT01000002.1"/>
</dbReference>
<dbReference type="InterPro" id="IPR023210">
    <property type="entry name" value="NADP_OxRdtase_dom"/>
</dbReference>
<dbReference type="OrthoDB" id="9803483at2"/>
<evidence type="ECO:0000313" key="4">
    <source>
        <dbReference type="Proteomes" id="UP000281343"/>
    </source>
</evidence>
<dbReference type="EMBL" id="RCNT01000002">
    <property type="protein sequence ID" value="RMA43333.1"/>
    <property type="molecule type" value="Genomic_DNA"/>
</dbReference>
<dbReference type="Proteomes" id="UP000281343">
    <property type="component" value="Unassembled WGS sequence"/>
</dbReference>
<dbReference type="InterPro" id="IPR036812">
    <property type="entry name" value="NAD(P)_OxRdtase_dom_sf"/>
</dbReference>
<dbReference type="AlphaFoldDB" id="A0A3L9YAP2"/>
<protein>
    <submittedName>
        <fullName evidence="3">Aldo/keto reductase</fullName>
    </submittedName>
</protein>
<keyword evidence="4" id="KW-1185">Reference proteome</keyword>
<accession>A0A3L9YAP2</accession>
<organism evidence="3 4">
    <name type="scientific">Rhodophyticola porphyridii</name>
    <dbReference type="NCBI Taxonomy" id="1852017"/>
    <lineage>
        <taxon>Bacteria</taxon>
        <taxon>Pseudomonadati</taxon>
        <taxon>Pseudomonadota</taxon>
        <taxon>Alphaproteobacteria</taxon>
        <taxon>Rhodobacterales</taxon>
        <taxon>Roseobacteraceae</taxon>
        <taxon>Rhodophyticola</taxon>
    </lineage>
</organism>
<reference evidence="3 4" key="1">
    <citation type="submission" date="2018-10" db="EMBL/GenBank/DDBJ databases">
        <authorList>
            <person name="Jung H.S."/>
            <person name="Jeon C.O."/>
        </authorList>
    </citation>
    <scope>NUCLEOTIDE SEQUENCE [LARGE SCALE GENOMIC DNA]</scope>
    <source>
        <strain evidence="3 4">MA-7-27</strain>
    </source>
</reference>
<comment type="caution">
    <text evidence="3">The sequence shown here is derived from an EMBL/GenBank/DDBJ whole genome shotgun (WGS) entry which is preliminary data.</text>
</comment>
<evidence type="ECO:0000256" key="1">
    <source>
        <dbReference type="ARBA" id="ARBA00023002"/>
    </source>
</evidence>
<dbReference type="InterPro" id="IPR050523">
    <property type="entry name" value="AKR_Detox_Biosynth"/>
</dbReference>
<dbReference type="CDD" id="cd19094">
    <property type="entry name" value="AKR_Tas-like"/>
    <property type="match status" value="1"/>
</dbReference>
<evidence type="ECO:0000259" key="2">
    <source>
        <dbReference type="Pfam" id="PF00248"/>
    </source>
</evidence>
<dbReference type="Pfam" id="PF00248">
    <property type="entry name" value="Aldo_ket_red"/>
    <property type="match status" value="1"/>
</dbReference>
<dbReference type="Gene3D" id="3.20.20.100">
    <property type="entry name" value="NADP-dependent oxidoreductase domain"/>
    <property type="match status" value="1"/>
</dbReference>